<name>A0A974HDR7_XENLA</name>
<dbReference type="EMBL" id="CM004477">
    <property type="protein sequence ID" value="OCT74222.1"/>
    <property type="molecule type" value="Genomic_DNA"/>
</dbReference>
<reference evidence="2" key="1">
    <citation type="journal article" date="2016" name="Nature">
        <title>Genome evolution in the allotetraploid frog Xenopus laevis.</title>
        <authorList>
            <person name="Session A.M."/>
            <person name="Uno Y."/>
            <person name="Kwon T."/>
            <person name="Chapman J.A."/>
            <person name="Toyoda A."/>
            <person name="Takahashi S."/>
            <person name="Fukui A."/>
            <person name="Hikosaka A."/>
            <person name="Suzuki A."/>
            <person name="Kondo M."/>
            <person name="van Heeringen S.J."/>
            <person name="Quigley I."/>
            <person name="Heinz S."/>
            <person name="Ogino H."/>
            <person name="Ochi H."/>
            <person name="Hellsten U."/>
            <person name="Lyons J.B."/>
            <person name="Simakov O."/>
            <person name="Putnam N."/>
            <person name="Stites J."/>
            <person name="Kuroki Y."/>
            <person name="Tanaka T."/>
            <person name="Michiue T."/>
            <person name="Watanabe M."/>
            <person name="Bogdanovic O."/>
            <person name="Lister R."/>
            <person name="Georgiou G."/>
            <person name="Paranjpe S.S."/>
            <person name="van Kruijsbergen I."/>
            <person name="Shu S."/>
            <person name="Carlson J."/>
            <person name="Kinoshita T."/>
            <person name="Ohta Y."/>
            <person name="Mawaribuchi S."/>
            <person name="Jenkins J."/>
            <person name="Grimwood J."/>
            <person name="Schmutz J."/>
            <person name="Mitros T."/>
            <person name="Mozaffari S.V."/>
            <person name="Suzuki Y."/>
            <person name="Haramoto Y."/>
            <person name="Yamamoto T.S."/>
            <person name="Takagi C."/>
            <person name="Heald R."/>
            <person name="Miller K."/>
            <person name="Haudenschild C."/>
            <person name="Kitzman J."/>
            <person name="Nakayama T."/>
            <person name="Izutsu Y."/>
            <person name="Robert J."/>
            <person name="Fortriede J."/>
            <person name="Burns K."/>
            <person name="Lotay V."/>
            <person name="Karimi K."/>
            <person name="Yasuoka Y."/>
            <person name="Dichmann D.S."/>
            <person name="Flajnik M.F."/>
            <person name="Houston D.W."/>
            <person name="Shendure J."/>
            <person name="DuPasquier L."/>
            <person name="Vize P.D."/>
            <person name="Zorn A.M."/>
            <person name="Ito M."/>
            <person name="Marcotte E.M."/>
            <person name="Wallingford J.B."/>
            <person name="Ito Y."/>
            <person name="Asashima M."/>
            <person name="Ueno N."/>
            <person name="Matsuda Y."/>
            <person name="Veenstra G.J."/>
            <person name="Fujiyama A."/>
            <person name="Harland R.M."/>
            <person name="Taira M."/>
            <person name="Rokhsar D.S."/>
        </authorList>
    </citation>
    <scope>NUCLEOTIDE SEQUENCE [LARGE SCALE GENOMIC DNA]</scope>
    <source>
        <strain evidence="2">J</strain>
    </source>
</reference>
<organism evidence="1 2">
    <name type="scientific">Xenopus laevis</name>
    <name type="common">African clawed frog</name>
    <dbReference type="NCBI Taxonomy" id="8355"/>
    <lineage>
        <taxon>Eukaryota</taxon>
        <taxon>Metazoa</taxon>
        <taxon>Chordata</taxon>
        <taxon>Craniata</taxon>
        <taxon>Vertebrata</taxon>
        <taxon>Euteleostomi</taxon>
        <taxon>Amphibia</taxon>
        <taxon>Batrachia</taxon>
        <taxon>Anura</taxon>
        <taxon>Pipoidea</taxon>
        <taxon>Pipidae</taxon>
        <taxon>Xenopodinae</taxon>
        <taxon>Xenopus</taxon>
        <taxon>Xenopus</taxon>
    </lineage>
</organism>
<gene>
    <name evidence="1" type="ORF">XELAEV_18033180mg</name>
</gene>
<evidence type="ECO:0000313" key="1">
    <source>
        <dbReference type="EMBL" id="OCT74222.1"/>
    </source>
</evidence>
<accession>A0A974HDR7</accession>
<evidence type="ECO:0000313" key="2">
    <source>
        <dbReference type="Proteomes" id="UP000694892"/>
    </source>
</evidence>
<sequence>MEDSCCTESFVVLNLLKSYMKTGPKQSSIKHAHTIFMAKPPNVKNLLQGCKVIKITGKAFFKMKALDLSFSF</sequence>
<protein>
    <submittedName>
        <fullName evidence="1">Uncharacterized protein</fullName>
    </submittedName>
</protein>
<dbReference type="Proteomes" id="UP000694892">
    <property type="component" value="Chromosome 6S"/>
</dbReference>
<proteinExistence type="predicted"/>
<dbReference type="AlphaFoldDB" id="A0A974HDR7"/>